<accession>A0A1Y2G1Q8</accession>
<dbReference type="PANTHER" id="PTHR48081:SF33">
    <property type="entry name" value="KYNURENINE FORMAMIDASE"/>
    <property type="match status" value="1"/>
</dbReference>
<dbReference type="OrthoDB" id="6495301at2759"/>
<dbReference type="PANTHER" id="PTHR48081">
    <property type="entry name" value="AB HYDROLASE SUPERFAMILY PROTEIN C4A8.06C"/>
    <property type="match status" value="1"/>
</dbReference>
<feature type="domain" description="BD-FAE-like" evidence="2">
    <location>
        <begin position="20"/>
        <end position="232"/>
    </location>
</feature>
<keyword evidence="1 3" id="KW-0378">Hydrolase</keyword>
<dbReference type="STRING" id="106004.A0A1Y2G1Q8"/>
<dbReference type="InterPro" id="IPR050300">
    <property type="entry name" value="GDXG_lipolytic_enzyme"/>
</dbReference>
<dbReference type="InterPro" id="IPR029058">
    <property type="entry name" value="AB_hydrolase_fold"/>
</dbReference>
<evidence type="ECO:0000313" key="3">
    <source>
        <dbReference type="EMBL" id="ORY90834.1"/>
    </source>
</evidence>
<keyword evidence="4" id="KW-1185">Reference proteome</keyword>
<dbReference type="Gene3D" id="3.40.50.1820">
    <property type="entry name" value="alpha/beta hydrolase"/>
    <property type="match status" value="1"/>
</dbReference>
<evidence type="ECO:0000259" key="2">
    <source>
        <dbReference type="Pfam" id="PF20434"/>
    </source>
</evidence>
<protein>
    <submittedName>
        <fullName evidence="3">Alpha/Beta hydrolase protein</fullName>
    </submittedName>
</protein>
<dbReference type="AlphaFoldDB" id="A0A1Y2G1Q8"/>
<evidence type="ECO:0000313" key="4">
    <source>
        <dbReference type="Proteomes" id="UP000193467"/>
    </source>
</evidence>
<gene>
    <name evidence="3" type="ORF">BCR35DRAFT_328590</name>
</gene>
<name>A0A1Y2G1Q8_9BASI</name>
<reference evidence="3 4" key="1">
    <citation type="submission" date="2016-07" db="EMBL/GenBank/DDBJ databases">
        <title>Pervasive Adenine N6-methylation of Active Genes in Fungi.</title>
        <authorList>
            <consortium name="DOE Joint Genome Institute"/>
            <person name="Mondo S.J."/>
            <person name="Dannebaum R.O."/>
            <person name="Kuo R.C."/>
            <person name="Labutti K."/>
            <person name="Haridas S."/>
            <person name="Kuo A."/>
            <person name="Salamov A."/>
            <person name="Ahrendt S.R."/>
            <person name="Lipzen A."/>
            <person name="Sullivan W."/>
            <person name="Andreopoulos W.B."/>
            <person name="Clum A."/>
            <person name="Lindquist E."/>
            <person name="Daum C."/>
            <person name="Ramamoorthy G.K."/>
            <person name="Gryganskyi A."/>
            <person name="Culley D."/>
            <person name="Magnuson J.K."/>
            <person name="James T.Y."/>
            <person name="O'Malley M.A."/>
            <person name="Stajich J.E."/>
            <person name="Spatafora J.W."/>
            <person name="Visel A."/>
            <person name="Grigoriev I.V."/>
        </authorList>
    </citation>
    <scope>NUCLEOTIDE SEQUENCE [LARGE SCALE GENOMIC DNA]</scope>
    <source>
        <strain evidence="3 4">62-1032</strain>
    </source>
</reference>
<proteinExistence type="predicted"/>
<dbReference type="Pfam" id="PF20434">
    <property type="entry name" value="BD-FAE"/>
    <property type="match status" value="1"/>
</dbReference>
<dbReference type="InterPro" id="IPR049492">
    <property type="entry name" value="BD-FAE-like_dom"/>
</dbReference>
<evidence type="ECO:0000256" key="1">
    <source>
        <dbReference type="ARBA" id="ARBA00022801"/>
    </source>
</evidence>
<dbReference type="GO" id="GO:0016787">
    <property type="term" value="F:hydrolase activity"/>
    <property type="evidence" value="ECO:0007669"/>
    <property type="project" value="UniProtKB-KW"/>
</dbReference>
<dbReference type="EMBL" id="MCGR01000003">
    <property type="protein sequence ID" value="ORY90834.1"/>
    <property type="molecule type" value="Genomic_DNA"/>
</dbReference>
<comment type="caution">
    <text evidence="3">The sequence shown here is derived from an EMBL/GenBank/DDBJ whole genome shotgun (WGS) entry which is preliminary data.</text>
</comment>
<organism evidence="3 4">
    <name type="scientific">Leucosporidium creatinivorum</name>
    <dbReference type="NCBI Taxonomy" id="106004"/>
    <lineage>
        <taxon>Eukaryota</taxon>
        <taxon>Fungi</taxon>
        <taxon>Dikarya</taxon>
        <taxon>Basidiomycota</taxon>
        <taxon>Pucciniomycotina</taxon>
        <taxon>Microbotryomycetes</taxon>
        <taxon>Leucosporidiales</taxon>
        <taxon>Leucosporidium</taxon>
    </lineage>
</organism>
<sequence>MDVHLNIPYTNDPTSPRQALDLFLPHGSSSASPLLVFIHGGAWRSESKEDFTQTLMPSLVRSTSLPLACLEYRLAPTSPHPAQALDSLSGLSLLTSPSLLPLENGSPRWDRNSIYLIGHSAGAFIALSLVLRPPKGSRLDGAVEREVRRAVKGVVCVDGIYDLPSLLEEYPAYDSFVNDAFGLEPSYLAQESPARWELVDEEGEGERELKILVLHSKEDELLSLRQPEMFVERFMARLEGKAGRGSVEVDFESLKDGHAQLLEREELPLAVGEWDINGVNVM</sequence>
<dbReference type="Proteomes" id="UP000193467">
    <property type="component" value="Unassembled WGS sequence"/>
</dbReference>
<dbReference type="InParanoid" id="A0A1Y2G1Q8"/>
<dbReference type="SUPFAM" id="SSF53474">
    <property type="entry name" value="alpha/beta-Hydrolases"/>
    <property type="match status" value="1"/>
</dbReference>